<keyword evidence="3" id="KW-1185">Reference proteome</keyword>
<name>A0A7Y9DSP7_9PSEU</name>
<reference evidence="2 3" key="1">
    <citation type="submission" date="2020-07" db="EMBL/GenBank/DDBJ databases">
        <title>Sequencing the genomes of 1000 actinobacteria strains.</title>
        <authorList>
            <person name="Klenk H.-P."/>
        </authorList>
    </citation>
    <scope>NUCLEOTIDE SEQUENCE [LARGE SCALE GENOMIC DNA]</scope>
    <source>
        <strain evidence="2 3">DSM 45772</strain>
    </source>
</reference>
<protein>
    <submittedName>
        <fullName evidence="2">Uncharacterized protein</fullName>
    </submittedName>
</protein>
<gene>
    <name evidence="2" type="ORF">BJ983_000797</name>
</gene>
<dbReference type="RefSeq" id="WP_179792620.1">
    <property type="nucleotide sequence ID" value="NZ_BAABHP010000003.1"/>
</dbReference>
<keyword evidence="1" id="KW-1133">Transmembrane helix</keyword>
<dbReference type="AlphaFoldDB" id="A0A7Y9DSP7"/>
<keyword evidence="1" id="KW-0472">Membrane</keyword>
<accession>A0A7Y9DSP7</accession>
<feature type="transmembrane region" description="Helical" evidence="1">
    <location>
        <begin position="122"/>
        <end position="142"/>
    </location>
</feature>
<dbReference type="EMBL" id="JACCBN010000001">
    <property type="protein sequence ID" value="NYD34695.1"/>
    <property type="molecule type" value="Genomic_DNA"/>
</dbReference>
<evidence type="ECO:0000313" key="3">
    <source>
        <dbReference type="Proteomes" id="UP000535890"/>
    </source>
</evidence>
<keyword evidence="1" id="KW-0812">Transmembrane</keyword>
<evidence type="ECO:0000256" key="1">
    <source>
        <dbReference type="SAM" id="Phobius"/>
    </source>
</evidence>
<feature type="transmembrane region" description="Helical" evidence="1">
    <location>
        <begin position="62"/>
        <end position="85"/>
    </location>
</feature>
<proteinExistence type="predicted"/>
<dbReference type="Proteomes" id="UP000535890">
    <property type="component" value="Unassembled WGS sequence"/>
</dbReference>
<comment type="caution">
    <text evidence="2">The sequence shown here is derived from an EMBL/GenBank/DDBJ whole genome shotgun (WGS) entry which is preliminary data.</text>
</comment>
<sequence length="166" mass="16952">MNEPRGYVMRAVYRVLAYLLALEVVVQAAAIAWALFGLTAWIEGGGVLDKAGMESESVVFDGVTGFMVHGMNGTMIVPAFALLFLVSSFFARFPGAVAWAGAAFVLVVAQVALGIVAHSIPALGLLHGAVALGLLVVALVAARRSSAADVAADAPVTAGAHHAPIA</sequence>
<feature type="transmembrane region" description="Helical" evidence="1">
    <location>
        <begin position="12"/>
        <end position="42"/>
    </location>
</feature>
<organism evidence="2 3">
    <name type="scientific">Actinomycetospora corticicola</name>
    <dbReference type="NCBI Taxonomy" id="663602"/>
    <lineage>
        <taxon>Bacteria</taxon>
        <taxon>Bacillati</taxon>
        <taxon>Actinomycetota</taxon>
        <taxon>Actinomycetes</taxon>
        <taxon>Pseudonocardiales</taxon>
        <taxon>Pseudonocardiaceae</taxon>
        <taxon>Actinomycetospora</taxon>
    </lineage>
</organism>
<feature type="transmembrane region" description="Helical" evidence="1">
    <location>
        <begin position="97"/>
        <end position="116"/>
    </location>
</feature>
<evidence type="ECO:0000313" key="2">
    <source>
        <dbReference type="EMBL" id="NYD34695.1"/>
    </source>
</evidence>